<evidence type="ECO:0000256" key="20">
    <source>
        <dbReference type="ARBA" id="ARBA00040123"/>
    </source>
</evidence>
<dbReference type="GO" id="GO:0032587">
    <property type="term" value="C:ruffle membrane"/>
    <property type="evidence" value="ECO:0007669"/>
    <property type="project" value="UniProtKB-SubCell"/>
</dbReference>
<keyword evidence="12" id="KW-0443">Lipid metabolism</keyword>
<keyword evidence="7" id="KW-0053">Apoptosis</keyword>
<dbReference type="PANTHER" id="PTHR12418">
    <property type="entry name" value="ACYL-COENZYME A THIOESTERASE THEM4"/>
    <property type="match status" value="1"/>
</dbReference>
<evidence type="ECO:0000256" key="10">
    <source>
        <dbReference type="ARBA" id="ARBA00022832"/>
    </source>
</evidence>
<keyword evidence="5" id="KW-1003">Cell membrane</keyword>
<protein>
    <recommendedName>
        <fullName evidence="20">Acyl-coenzyme A thioesterase THEM4</fullName>
        <ecNumber evidence="19">3.1.2.2</ecNumber>
    </recommendedName>
    <alternativeName>
        <fullName evidence="21">Thioesterase superfamily member 4</fullName>
    </alternativeName>
</protein>
<dbReference type="NCBIfam" id="TIGR00369">
    <property type="entry name" value="unchar_dom_1"/>
    <property type="match status" value="1"/>
</dbReference>
<comment type="catalytic activity">
    <reaction evidence="22">
        <text>octanoyl-CoA + H2O = octanoate + CoA + H(+)</text>
        <dbReference type="Rhea" id="RHEA:30143"/>
        <dbReference type="ChEBI" id="CHEBI:15377"/>
        <dbReference type="ChEBI" id="CHEBI:15378"/>
        <dbReference type="ChEBI" id="CHEBI:25646"/>
        <dbReference type="ChEBI" id="CHEBI:57287"/>
        <dbReference type="ChEBI" id="CHEBI:57386"/>
    </reaction>
    <physiologicalReaction direction="left-to-right" evidence="22">
        <dbReference type="Rhea" id="RHEA:30144"/>
    </physiologicalReaction>
</comment>
<feature type="domain" description="Thioesterase" evidence="27">
    <location>
        <begin position="49"/>
        <end position="123"/>
    </location>
</feature>
<comment type="catalytic activity">
    <reaction evidence="23">
        <text>hexadecanoyl-CoA + H2O = hexadecanoate + CoA + H(+)</text>
        <dbReference type="Rhea" id="RHEA:16645"/>
        <dbReference type="ChEBI" id="CHEBI:7896"/>
        <dbReference type="ChEBI" id="CHEBI:15377"/>
        <dbReference type="ChEBI" id="CHEBI:15378"/>
        <dbReference type="ChEBI" id="CHEBI:57287"/>
        <dbReference type="ChEBI" id="CHEBI:57379"/>
        <dbReference type="EC" id="3.1.2.2"/>
    </reaction>
    <physiologicalReaction direction="left-to-right" evidence="23">
        <dbReference type="Rhea" id="RHEA:16646"/>
    </physiologicalReaction>
</comment>
<evidence type="ECO:0000256" key="21">
    <source>
        <dbReference type="ARBA" id="ARBA00043210"/>
    </source>
</evidence>
<accession>A0A3B0ULU4</accession>
<dbReference type="GO" id="GO:0006915">
    <property type="term" value="P:apoptotic process"/>
    <property type="evidence" value="ECO:0007669"/>
    <property type="project" value="UniProtKB-KW"/>
</dbReference>
<dbReference type="GO" id="GO:0005758">
    <property type="term" value="C:mitochondrial intermembrane space"/>
    <property type="evidence" value="ECO:0007669"/>
    <property type="project" value="UniProtKB-SubCell"/>
</dbReference>
<comment type="similarity">
    <text evidence="18">Belongs to the THEM4/THEM5 thioesterase family.</text>
</comment>
<comment type="catalytic activity">
    <reaction evidence="25">
        <text>dodecanoyl-CoA + H2O = dodecanoate + CoA + H(+)</text>
        <dbReference type="Rhea" id="RHEA:30135"/>
        <dbReference type="ChEBI" id="CHEBI:15377"/>
        <dbReference type="ChEBI" id="CHEBI:15378"/>
        <dbReference type="ChEBI" id="CHEBI:18262"/>
        <dbReference type="ChEBI" id="CHEBI:57287"/>
        <dbReference type="ChEBI" id="CHEBI:57375"/>
    </reaction>
    <physiologicalReaction direction="left-to-right" evidence="25">
        <dbReference type="Rhea" id="RHEA:30136"/>
    </physiologicalReaction>
</comment>
<evidence type="ECO:0000256" key="25">
    <source>
        <dbReference type="ARBA" id="ARBA00048074"/>
    </source>
</evidence>
<keyword evidence="13" id="KW-0496">Mitochondrion</keyword>
<evidence type="ECO:0000256" key="6">
    <source>
        <dbReference type="ARBA" id="ARBA00022490"/>
    </source>
</evidence>
<keyword evidence="14" id="KW-0472">Membrane</keyword>
<dbReference type="InterPro" id="IPR006683">
    <property type="entry name" value="Thioestr_dom"/>
</dbReference>
<evidence type="ECO:0000256" key="23">
    <source>
        <dbReference type="ARBA" id="ARBA00047734"/>
    </source>
</evidence>
<proteinExistence type="inferred from homology"/>
<dbReference type="GO" id="GO:0005743">
    <property type="term" value="C:mitochondrial inner membrane"/>
    <property type="evidence" value="ECO:0007669"/>
    <property type="project" value="UniProtKB-SubCell"/>
</dbReference>
<dbReference type="SUPFAM" id="SSF54637">
    <property type="entry name" value="Thioesterase/thiol ester dehydrase-isomerase"/>
    <property type="match status" value="1"/>
</dbReference>
<evidence type="ECO:0000313" key="28">
    <source>
        <dbReference type="EMBL" id="VAW31718.1"/>
    </source>
</evidence>
<dbReference type="InterPro" id="IPR052365">
    <property type="entry name" value="THEM4/THEM5_acyl-CoA_thioest"/>
</dbReference>
<comment type="catalytic activity">
    <reaction evidence="26">
        <text>tetradecanoyl-CoA + H2O = tetradecanoate + CoA + H(+)</text>
        <dbReference type="Rhea" id="RHEA:40119"/>
        <dbReference type="ChEBI" id="CHEBI:15377"/>
        <dbReference type="ChEBI" id="CHEBI:15378"/>
        <dbReference type="ChEBI" id="CHEBI:30807"/>
        <dbReference type="ChEBI" id="CHEBI:57287"/>
        <dbReference type="ChEBI" id="CHEBI:57385"/>
    </reaction>
    <physiologicalReaction direction="left-to-right" evidence="26">
        <dbReference type="Rhea" id="RHEA:40120"/>
    </physiologicalReaction>
</comment>
<keyword evidence="9" id="KW-0378">Hydrolase</keyword>
<evidence type="ECO:0000256" key="9">
    <source>
        <dbReference type="ARBA" id="ARBA00022801"/>
    </source>
</evidence>
<evidence type="ECO:0000256" key="11">
    <source>
        <dbReference type="ARBA" id="ARBA00022946"/>
    </source>
</evidence>
<evidence type="ECO:0000256" key="13">
    <source>
        <dbReference type="ARBA" id="ARBA00023128"/>
    </source>
</evidence>
<evidence type="ECO:0000256" key="15">
    <source>
        <dbReference type="ARBA" id="ARBA00023273"/>
    </source>
</evidence>
<evidence type="ECO:0000256" key="14">
    <source>
        <dbReference type="ARBA" id="ARBA00023136"/>
    </source>
</evidence>
<evidence type="ECO:0000256" key="7">
    <source>
        <dbReference type="ARBA" id="ARBA00022703"/>
    </source>
</evidence>
<evidence type="ECO:0000259" key="27">
    <source>
        <dbReference type="Pfam" id="PF03061"/>
    </source>
</evidence>
<evidence type="ECO:0000256" key="19">
    <source>
        <dbReference type="ARBA" id="ARBA00038848"/>
    </source>
</evidence>
<evidence type="ECO:0000256" key="26">
    <source>
        <dbReference type="ARBA" id="ARBA00048180"/>
    </source>
</evidence>
<evidence type="ECO:0000256" key="3">
    <source>
        <dbReference type="ARBA" id="ARBA00004632"/>
    </source>
</evidence>
<evidence type="ECO:0000256" key="1">
    <source>
        <dbReference type="ARBA" id="ARBA00004496"/>
    </source>
</evidence>
<reference evidence="28" key="1">
    <citation type="submission" date="2018-06" db="EMBL/GenBank/DDBJ databases">
        <authorList>
            <person name="Zhirakovskaya E."/>
        </authorList>
    </citation>
    <scope>NUCLEOTIDE SEQUENCE</scope>
</reference>
<dbReference type="Pfam" id="PF03061">
    <property type="entry name" value="4HBT"/>
    <property type="match status" value="1"/>
</dbReference>
<gene>
    <name evidence="28" type="ORF">MNBD_CHLOROFLEXI01-3626</name>
</gene>
<keyword evidence="11" id="KW-0809">Transit peptide</keyword>
<evidence type="ECO:0000256" key="16">
    <source>
        <dbReference type="ARBA" id="ARBA00035852"/>
    </source>
</evidence>
<dbReference type="GO" id="GO:0006631">
    <property type="term" value="P:fatty acid metabolic process"/>
    <property type="evidence" value="ECO:0007669"/>
    <property type="project" value="UniProtKB-KW"/>
</dbReference>
<evidence type="ECO:0000256" key="22">
    <source>
        <dbReference type="ARBA" id="ARBA00047588"/>
    </source>
</evidence>
<organism evidence="28">
    <name type="scientific">hydrothermal vent metagenome</name>
    <dbReference type="NCBI Taxonomy" id="652676"/>
    <lineage>
        <taxon>unclassified sequences</taxon>
        <taxon>metagenomes</taxon>
        <taxon>ecological metagenomes</taxon>
    </lineage>
</organism>
<comment type="subcellular location">
    <subcellularLocation>
        <location evidence="3">Cell projection</location>
        <location evidence="3">Ruffle membrane</location>
    </subcellularLocation>
    <subcellularLocation>
        <location evidence="1">Cytoplasm</location>
    </subcellularLocation>
    <subcellularLocation>
        <location evidence="4">Mitochondrion inner membrane</location>
        <topology evidence="4">Peripheral membrane protein</topology>
    </subcellularLocation>
    <subcellularLocation>
        <location evidence="2">Mitochondrion intermembrane space</location>
    </subcellularLocation>
</comment>
<dbReference type="InterPro" id="IPR003736">
    <property type="entry name" value="PAAI_dom"/>
</dbReference>
<dbReference type="GO" id="GO:0016787">
    <property type="term" value="F:hydrolase activity"/>
    <property type="evidence" value="ECO:0007669"/>
    <property type="project" value="UniProtKB-KW"/>
</dbReference>
<comment type="catalytic activity">
    <reaction evidence="16">
        <text>(5Z,8Z,11Z,14Z)-eicosatetraenoyl-CoA + H2O = (5Z,8Z,11Z,14Z)-eicosatetraenoate + CoA + H(+)</text>
        <dbReference type="Rhea" id="RHEA:40151"/>
        <dbReference type="ChEBI" id="CHEBI:15377"/>
        <dbReference type="ChEBI" id="CHEBI:15378"/>
        <dbReference type="ChEBI" id="CHEBI:32395"/>
        <dbReference type="ChEBI" id="CHEBI:57287"/>
        <dbReference type="ChEBI" id="CHEBI:57368"/>
    </reaction>
    <physiologicalReaction direction="left-to-right" evidence="16">
        <dbReference type="Rhea" id="RHEA:40152"/>
    </physiologicalReaction>
</comment>
<comment type="catalytic activity">
    <reaction evidence="24">
        <text>decanoyl-CoA + H2O = decanoate + CoA + H(+)</text>
        <dbReference type="Rhea" id="RHEA:40059"/>
        <dbReference type="ChEBI" id="CHEBI:15377"/>
        <dbReference type="ChEBI" id="CHEBI:15378"/>
        <dbReference type="ChEBI" id="CHEBI:27689"/>
        <dbReference type="ChEBI" id="CHEBI:57287"/>
        <dbReference type="ChEBI" id="CHEBI:61430"/>
    </reaction>
    <physiologicalReaction direction="left-to-right" evidence="24">
        <dbReference type="Rhea" id="RHEA:40060"/>
    </physiologicalReaction>
</comment>
<evidence type="ECO:0000256" key="18">
    <source>
        <dbReference type="ARBA" id="ARBA00038456"/>
    </source>
</evidence>
<sequence length="153" mass="16664">MKIKQPNSDTCFVCGRNNPHGLYVTFYDNGRNEVTATHTIPEAYAGYPGVVHGGIVAALLDEVVARVSMIGDPHHFMMSVKLQVKYRHPVPTETPLTAVGRIIKLRGRLGKAVGEIRLPDGTIAAEAEMTLADLPEEMLANSDLEALGWRVDA</sequence>
<evidence type="ECO:0000256" key="24">
    <source>
        <dbReference type="ARBA" id="ARBA00047969"/>
    </source>
</evidence>
<evidence type="ECO:0000256" key="8">
    <source>
        <dbReference type="ARBA" id="ARBA00022792"/>
    </source>
</evidence>
<name>A0A3B0ULU4_9ZZZZ</name>
<dbReference type="CDD" id="cd03443">
    <property type="entry name" value="PaaI_thioesterase"/>
    <property type="match status" value="1"/>
</dbReference>
<evidence type="ECO:0000256" key="2">
    <source>
        <dbReference type="ARBA" id="ARBA00004569"/>
    </source>
</evidence>
<evidence type="ECO:0000256" key="17">
    <source>
        <dbReference type="ARBA" id="ARBA00037002"/>
    </source>
</evidence>
<dbReference type="EMBL" id="UOEU01000276">
    <property type="protein sequence ID" value="VAW31718.1"/>
    <property type="molecule type" value="Genomic_DNA"/>
</dbReference>
<evidence type="ECO:0000256" key="5">
    <source>
        <dbReference type="ARBA" id="ARBA00022475"/>
    </source>
</evidence>
<evidence type="ECO:0000256" key="12">
    <source>
        <dbReference type="ARBA" id="ARBA00023098"/>
    </source>
</evidence>
<keyword evidence="6" id="KW-0963">Cytoplasm</keyword>
<keyword evidence="8" id="KW-0999">Mitochondrion inner membrane</keyword>
<dbReference type="PANTHER" id="PTHR12418:SF19">
    <property type="entry name" value="ACYL-COENZYME A THIOESTERASE THEM4"/>
    <property type="match status" value="1"/>
</dbReference>
<keyword evidence="10" id="KW-0276">Fatty acid metabolism</keyword>
<dbReference type="InterPro" id="IPR029069">
    <property type="entry name" value="HotDog_dom_sf"/>
</dbReference>
<dbReference type="EC" id="3.1.2.2" evidence="19"/>
<keyword evidence="15" id="KW-0966">Cell projection</keyword>
<evidence type="ECO:0000256" key="4">
    <source>
        <dbReference type="ARBA" id="ARBA00004637"/>
    </source>
</evidence>
<dbReference type="AlphaFoldDB" id="A0A3B0ULU4"/>
<comment type="catalytic activity">
    <reaction evidence="17">
        <text>(9Z)-octadecenoyl-CoA + H2O = (9Z)-octadecenoate + CoA + H(+)</text>
        <dbReference type="Rhea" id="RHEA:40139"/>
        <dbReference type="ChEBI" id="CHEBI:15377"/>
        <dbReference type="ChEBI" id="CHEBI:15378"/>
        <dbReference type="ChEBI" id="CHEBI:30823"/>
        <dbReference type="ChEBI" id="CHEBI:57287"/>
        <dbReference type="ChEBI" id="CHEBI:57387"/>
    </reaction>
    <physiologicalReaction direction="left-to-right" evidence="17">
        <dbReference type="Rhea" id="RHEA:40140"/>
    </physiologicalReaction>
</comment>
<dbReference type="Gene3D" id="3.10.129.10">
    <property type="entry name" value="Hotdog Thioesterase"/>
    <property type="match status" value="1"/>
</dbReference>